<keyword evidence="3" id="KW-1185">Reference proteome</keyword>
<evidence type="ECO:0000256" key="1">
    <source>
        <dbReference type="SAM" id="MobiDB-lite"/>
    </source>
</evidence>
<accession>A0A8J4UI03</accession>
<feature type="compositionally biased region" description="Polar residues" evidence="1">
    <location>
        <begin position="1"/>
        <end position="12"/>
    </location>
</feature>
<feature type="non-terminal residue" evidence="2">
    <location>
        <position position="1"/>
    </location>
</feature>
<feature type="non-terminal residue" evidence="2">
    <location>
        <position position="54"/>
    </location>
</feature>
<reference evidence="2" key="1">
    <citation type="submission" date="2020-07" db="EMBL/GenBank/DDBJ databases">
        <title>Clarias magur genome sequencing, assembly and annotation.</title>
        <authorList>
            <person name="Kushwaha B."/>
            <person name="Kumar R."/>
            <person name="Das P."/>
            <person name="Joshi C.G."/>
            <person name="Kumar D."/>
            <person name="Nagpure N.S."/>
            <person name="Pandey M."/>
            <person name="Agarwal S."/>
            <person name="Srivastava S."/>
            <person name="Singh M."/>
            <person name="Sahoo L."/>
            <person name="Jayasankar P."/>
            <person name="Meher P.K."/>
            <person name="Koringa P.G."/>
            <person name="Iquebal M.A."/>
            <person name="Das S.P."/>
            <person name="Bit A."/>
            <person name="Patnaik S."/>
            <person name="Patel N."/>
            <person name="Shah T.M."/>
            <person name="Hinsu A."/>
            <person name="Jena J.K."/>
        </authorList>
    </citation>
    <scope>NUCLEOTIDE SEQUENCE</scope>
    <source>
        <strain evidence="2">CIFAMagur01</strain>
        <tissue evidence="2">Testis</tissue>
    </source>
</reference>
<proteinExistence type="predicted"/>
<dbReference type="EMBL" id="QNUK01000009">
    <property type="protein sequence ID" value="KAF5908903.1"/>
    <property type="molecule type" value="Genomic_DNA"/>
</dbReference>
<organism evidence="2 3">
    <name type="scientific">Clarias magur</name>
    <name type="common">Asian catfish</name>
    <name type="synonym">Macropteronotus magur</name>
    <dbReference type="NCBI Taxonomy" id="1594786"/>
    <lineage>
        <taxon>Eukaryota</taxon>
        <taxon>Metazoa</taxon>
        <taxon>Chordata</taxon>
        <taxon>Craniata</taxon>
        <taxon>Vertebrata</taxon>
        <taxon>Euteleostomi</taxon>
        <taxon>Actinopterygii</taxon>
        <taxon>Neopterygii</taxon>
        <taxon>Teleostei</taxon>
        <taxon>Ostariophysi</taxon>
        <taxon>Siluriformes</taxon>
        <taxon>Clariidae</taxon>
        <taxon>Clarias</taxon>
    </lineage>
</organism>
<dbReference type="AlphaFoldDB" id="A0A8J4UI03"/>
<comment type="caution">
    <text evidence="2">The sequence shown here is derived from an EMBL/GenBank/DDBJ whole genome shotgun (WGS) entry which is preliminary data.</text>
</comment>
<evidence type="ECO:0000313" key="3">
    <source>
        <dbReference type="Proteomes" id="UP000727407"/>
    </source>
</evidence>
<feature type="region of interest" description="Disordered" evidence="1">
    <location>
        <begin position="1"/>
        <end position="36"/>
    </location>
</feature>
<dbReference type="Proteomes" id="UP000727407">
    <property type="component" value="Unassembled WGS sequence"/>
</dbReference>
<evidence type="ECO:0000313" key="2">
    <source>
        <dbReference type="EMBL" id="KAF5908903.1"/>
    </source>
</evidence>
<name>A0A8J4UI03_CLAMG</name>
<gene>
    <name evidence="2" type="primary">mdtG</name>
    <name evidence="2" type="ORF">DAT39_001310</name>
</gene>
<sequence length="54" mass="5609">GQEQNGVGNGKSQVMWGAAAEGSVPEGTGLKLRREGASAMSCCRREEADVSLSR</sequence>
<protein>
    <submittedName>
        <fullName evidence="2">Multidrug resistance protein MdtG</fullName>
    </submittedName>
</protein>